<feature type="disulfide bond" evidence="6">
    <location>
        <begin position="122"/>
        <end position="131"/>
    </location>
</feature>
<comment type="caution">
    <text evidence="8">The sequence shown here is derived from an EMBL/GenBank/DDBJ whole genome shotgun (WGS) entry which is preliminary data.</text>
</comment>
<feature type="domain" description="EGF-like" evidence="7">
    <location>
        <begin position="134"/>
        <end position="172"/>
    </location>
</feature>
<feature type="domain" description="EGF-like" evidence="7">
    <location>
        <begin position="96"/>
        <end position="132"/>
    </location>
</feature>
<keyword evidence="2" id="KW-0732">Signal</keyword>
<feature type="domain" description="EGF-like" evidence="7">
    <location>
        <begin position="57"/>
        <end position="95"/>
    </location>
</feature>
<dbReference type="FunFam" id="2.10.25.10:FF:000125">
    <property type="entry name" value="Neurogenic locus notch protein-like"/>
    <property type="match status" value="1"/>
</dbReference>
<feature type="disulfide bond" evidence="6">
    <location>
        <begin position="43"/>
        <end position="52"/>
    </location>
</feature>
<evidence type="ECO:0000256" key="3">
    <source>
        <dbReference type="ARBA" id="ARBA00022737"/>
    </source>
</evidence>
<evidence type="ECO:0000256" key="2">
    <source>
        <dbReference type="ARBA" id="ARBA00022729"/>
    </source>
</evidence>
<proteinExistence type="predicted"/>
<dbReference type="PROSITE" id="PS01187">
    <property type="entry name" value="EGF_CA"/>
    <property type="match status" value="1"/>
</dbReference>
<dbReference type="PROSITE" id="PS00010">
    <property type="entry name" value="ASX_HYDROXYL"/>
    <property type="match status" value="1"/>
</dbReference>
<dbReference type="InterPro" id="IPR018097">
    <property type="entry name" value="EGF_Ca-bd_CS"/>
</dbReference>
<dbReference type="Gene3D" id="2.10.25.10">
    <property type="entry name" value="Laminin"/>
    <property type="match status" value="5"/>
</dbReference>
<dbReference type="FunFam" id="2.10.25.10:FF:000109">
    <property type="entry name" value="Notch homolog 4, [Drosophila]"/>
    <property type="match status" value="1"/>
</dbReference>
<sequence length="203" mass="22285">CGDNFMGEYCEEDNPCRNDFCMNDAKCEVRINDNGEAKAECICPIGFKGIICDIIDERSACYRNPCHNGGKCVMGQSLNQFTCRCLIGYRGVTCDQEDHCASMPCRNGGTCTPSVSGFECACLAGYRGVTCMEDVDECVEDPRICKNGGTCRNKYGSYECVCTQEFTGRYCTDNYIPCRPSPCQNGGTCSKTGPYSYECNCPS</sequence>
<dbReference type="SUPFAM" id="SSF57196">
    <property type="entry name" value="EGF/Laminin"/>
    <property type="match status" value="4"/>
</dbReference>
<evidence type="ECO:0000256" key="4">
    <source>
        <dbReference type="ARBA" id="ARBA00023157"/>
    </source>
</evidence>
<feature type="non-terminal residue" evidence="8">
    <location>
        <position position="1"/>
    </location>
</feature>
<protein>
    <recommendedName>
        <fullName evidence="7">EGF-like domain-containing protein</fullName>
    </recommendedName>
</protein>
<dbReference type="PANTHER" id="PTHR24049">
    <property type="entry name" value="CRUMBS FAMILY MEMBER"/>
    <property type="match status" value="1"/>
</dbReference>
<dbReference type="OrthoDB" id="6099597at2759"/>
<dbReference type="PROSITE" id="PS01186">
    <property type="entry name" value="EGF_2"/>
    <property type="match status" value="3"/>
</dbReference>
<name>A0A8S4A6I2_9EUPU</name>
<dbReference type="AlphaFoldDB" id="A0A8S4A6I2"/>
<dbReference type="PROSITE" id="PS50026">
    <property type="entry name" value="EGF_3"/>
    <property type="match status" value="5"/>
</dbReference>
<keyword evidence="4 6" id="KW-1015">Disulfide bond</keyword>
<dbReference type="SMART" id="SM00181">
    <property type="entry name" value="EGF"/>
    <property type="match status" value="5"/>
</dbReference>
<evidence type="ECO:0000256" key="5">
    <source>
        <dbReference type="ARBA" id="ARBA00023180"/>
    </source>
</evidence>
<dbReference type="EMBL" id="CAJHNH020008465">
    <property type="protein sequence ID" value="CAG5135882.1"/>
    <property type="molecule type" value="Genomic_DNA"/>
</dbReference>
<dbReference type="InterPro" id="IPR000742">
    <property type="entry name" value="EGF"/>
</dbReference>
<dbReference type="PROSITE" id="PS00022">
    <property type="entry name" value="EGF_1"/>
    <property type="match status" value="4"/>
</dbReference>
<dbReference type="Proteomes" id="UP000678393">
    <property type="component" value="Unassembled WGS sequence"/>
</dbReference>
<comment type="caution">
    <text evidence="6">Lacks conserved residue(s) required for the propagation of feature annotation.</text>
</comment>
<accession>A0A8S4A6I2</accession>
<feature type="disulfide bond" evidence="6">
    <location>
        <begin position="66"/>
        <end position="83"/>
    </location>
</feature>
<dbReference type="Pfam" id="PF00008">
    <property type="entry name" value="EGF"/>
    <property type="match status" value="2"/>
</dbReference>
<dbReference type="FunFam" id="2.10.25.10:FF:000095">
    <property type="entry name" value="Notch, isoform B"/>
    <property type="match status" value="1"/>
</dbReference>
<dbReference type="InterPro" id="IPR001881">
    <property type="entry name" value="EGF-like_Ca-bd_dom"/>
</dbReference>
<dbReference type="SMART" id="SM00179">
    <property type="entry name" value="EGF_CA"/>
    <property type="match status" value="3"/>
</dbReference>
<dbReference type="InterPro" id="IPR051022">
    <property type="entry name" value="Notch_Cell-Fate_Det"/>
</dbReference>
<organism evidence="8 9">
    <name type="scientific">Candidula unifasciata</name>
    <dbReference type="NCBI Taxonomy" id="100452"/>
    <lineage>
        <taxon>Eukaryota</taxon>
        <taxon>Metazoa</taxon>
        <taxon>Spiralia</taxon>
        <taxon>Lophotrochozoa</taxon>
        <taxon>Mollusca</taxon>
        <taxon>Gastropoda</taxon>
        <taxon>Heterobranchia</taxon>
        <taxon>Euthyneura</taxon>
        <taxon>Panpulmonata</taxon>
        <taxon>Eupulmonata</taxon>
        <taxon>Stylommatophora</taxon>
        <taxon>Helicina</taxon>
        <taxon>Helicoidea</taxon>
        <taxon>Geomitridae</taxon>
        <taxon>Candidula</taxon>
    </lineage>
</organism>
<keyword evidence="5" id="KW-0325">Glycoprotein</keyword>
<evidence type="ECO:0000256" key="1">
    <source>
        <dbReference type="ARBA" id="ARBA00022536"/>
    </source>
</evidence>
<dbReference type="InterPro" id="IPR013032">
    <property type="entry name" value="EGF-like_CS"/>
</dbReference>
<keyword evidence="1 6" id="KW-0245">EGF-like domain</keyword>
<reference evidence="8" key="1">
    <citation type="submission" date="2021-04" db="EMBL/GenBank/DDBJ databases">
        <authorList>
            <consortium name="Molecular Ecology Group"/>
        </authorList>
    </citation>
    <scope>NUCLEOTIDE SEQUENCE</scope>
</reference>
<dbReference type="GO" id="GO:0005509">
    <property type="term" value="F:calcium ion binding"/>
    <property type="evidence" value="ECO:0007669"/>
    <property type="project" value="InterPro"/>
</dbReference>
<gene>
    <name evidence="8" type="ORF">CUNI_LOCUS21440</name>
</gene>
<evidence type="ECO:0000256" key="6">
    <source>
        <dbReference type="PROSITE-ProRule" id="PRU00076"/>
    </source>
</evidence>
<evidence type="ECO:0000313" key="9">
    <source>
        <dbReference type="Proteomes" id="UP000678393"/>
    </source>
</evidence>
<dbReference type="Pfam" id="PF12661">
    <property type="entry name" value="hEGF"/>
    <property type="match status" value="1"/>
</dbReference>
<feature type="disulfide bond" evidence="6">
    <location>
        <begin position="162"/>
        <end position="171"/>
    </location>
</feature>
<dbReference type="CDD" id="cd00054">
    <property type="entry name" value="EGF_CA"/>
    <property type="match status" value="2"/>
</dbReference>
<dbReference type="InterPro" id="IPR049883">
    <property type="entry name" value="NOTCH1_EGF-like"/>
</dbReference>
<feature type="domain" description="EGF-like" evidence="7">
    <location>
        <begin position="12"/>
        <end position="53"/>
    </location>
</feature>
<feature type="non-terminal residue" evidence="8">
    <location>
        <position position="203"/>
    </location>
</feature>
<dbReference type="InterPro" id="IPR000152">
    <property type="entry name" value="EGF-type_Asp/Asn_hydroxyl_site"/>
</dbReference>
<evidence type="ECO:0000259" key="7">
    <source>
        <dbReference type="PROSITE" id="PS50026"/>
    </source>
</evidence>
<keyword evidence="3" id="KW-0677">Repeat</keyword>
<keyword evidence="9" id="KW-1185">Reference proteome</keyword>
<feature type="domain" description="EGF-like" evidence="7">
    <location>
        <begin position="174"/>
        <end position="203"/>
    </location>
</feature>
<feature type="disulfide bond" evidence="6">
    <location>
        <begin position="85"/>
        <end position="94"/>
    </location>
</feature>
<evidence type="ECO:0000313" key="8">
    <source>
        <dbReference type="EMBL" id="CAG5135882.1"/>
    </source>
</evidence>
<dbReference type="Pfam" id="PF07645">
    <property type="entry name" value="EGF_CA"/>
    <property type="match status" value="1"/>
</dbReference>